<evidence type="ECO:0000313" key="12">
    <source>
        <dbReference type="EMBL" id="NHF63987.1"/>
    </source>
</evidence>
<dbReference type="InterPro" id="IPR023115">
    <property type="entry name" value="TIF_IF2_dom3"/>
</dbReference>
<reference evidence="12 13" key="1">
    <citation type="submission" date="2019-06" db="EMBL/GenBank/DDBJ databases">
        <authorList>
            <person name="De-Chao Zhang Q."/>
        </authorList>
    </citation>
    <scope>NUCLEOTIDE SEQUENCE [LARGE SCALE GENOMIC DNA]</scope>
    <source>
        <strain evidence="12 13">KN1116</strain>
    </source>
</reference>
<comment type="similarity">
    <text evidence="1 9">Belongs to the TRAFAC class translation factor GTPase superfamily. Classic translation factor GTPase family. IF-2 subfamily.</text>
</comment>
<dbReference type="InterPro" id="IPR009000">
    <property type="entry name" value="Transl_B-barrel_sf"/>
</dbReference>
<keyword evidence="5 9" id="KW-0648">Protein biosynthesis</keyword>
<dbReference type="FunFam" id="3.40.50.10050:FF:000001">
    <property type="entry name" value="Translation initiation factor IF-2"/>
    <property type="match status" value="1"/>
</dbReference>
<keyword evidence="4" id="KW-0547">Nucleotide-binding</keyword>
<keyword evidence="3 9" id="KW-0396">Initiation factor</keyword>
<dbReference type="EMBL" id="VIKT02000028">
    <property type="protein sequence ID" value="NHF63987.1"/>
    <property type="molecule type" value="Genomic_DNA"/>
</dbReference>
<dbReference type="RefSeq" id="WP_152584194.1">
    <property type="nucleotide sequence ID" value="NZ_VIKT02000028.1"/>
</dbReference>
<feature type="compositionally biased region" description="Gly residues" evidence="10">
    <location>
        <begin position="29"/>
        <end position="79"/>
    </location>
</feature>
<evidence type="ECO:0000256" key="3">
    <source>
        <dbReference type="ARBA" id="ARBA00022540"/>
    </source>
</evidence>
<dbReference type="PRINTS" id="PR00315">
    <property type="entry name" value="ELONGATNFCT"/>
</dbReference>
<dbReference type="SUPFAM" id="SSF50447">
    <property type="entry name" value="Translation proteins"/>
    <property type="match status" value="2"/>
</dbReference>
<dbReference type="InterPro" id="IPR036925">
    <property type="entry name" value="TIF_IF2_dom3_sf"/>
</dbReference>
<dbReference type="Gene3D" id="2.40.30.10">
    <property type="entry name" value="Translation factors"/>
    <property type="match status" value="2"/>
</dbReference>
<dbReference type="InterPro" id="IPR005225">
    <property type="entry name" value="Small_GTP-bd"/>
</dbReference>
<feature type="domain" description="Tr-type G" evidence="11">
    <location>
        <begin position="209"/>
        <end position="383"/>
    </location>
</feature>
<comment type="caution">
    <text evidence="12">The sequence shown here is derived from an EMBL/GenBank/DDBJ whole genome shotgun (WGS) entry which is preliminary data.</text>
</comment>
<dbReference type="InterPro" id="IPR027417">
    <property type="entry name" value="P-loop_NTPase"/>
</dbReference>
<dbReference type="FunFam" id="2.40.30.10:FF:000007">
    <property type="entry name" value="Translation initiation factor IF-2"/>
    <property type="match status" value="1"/>
</dbReference>
<dbReference type="Gene3D" id="3.40.50.10050">
    <property type="entry name" value="Translation initiation factor IF- 2, domain 3"/>
    <property type="match status" value="1"/>
</dbReference>
<keyword evidence="13" id="KW-1185">Reference proteome</keyword>
<dbReference type="FunFam" id="3.40.50.300:FF:000019">
    <property type="entry name" value="Translation initiation factor IF-2"/>
    <property type="match status" value="1"/>
</dbReference>
<accession>A0A9E5JQU0</accession>
<dbReference type="GO" id="GO:0005829">
    <property type="term" value="C:cytosol"/>
    <property type="evidence" value="ECO:0007669"/>
    <property type="project" value="TreeGrafter"/>
</dbReference>
<evidence type="ECO:0000256" key="1">
    <source>
        <dbReference type="ARBA" id="ARBA00007733"/>
    </source>
</evidence>
<feature type="non-terminal residue" evidence="12">
    <location>
        <position position="1"/>
    </location>
</feature>
<dbReference type="NCBIfam" id="TIGR00231">
    <property type="entry name" value="small_GTP"/>
    <property type="match status" value="1"/>
</dbReference>
<keyword evidence="6" id="KW-0342">GTP-binding</keyword>
<dbReference type="InterPro" id="IPR015760">
    <property type="entry name" value="TIF_IF2"/>
</dbReference>
<dbReference type="InterPro" id="IPR000178">
    <property type="entry name" value="TF_IF2_bacterial-like"/>
</dbReference>
<dbReference type="AlphaFoldDB" id="A0A9E5JQU0"/>
<evidence type="ECO:0000256" key="10">
    <source>
        <dbReference type="SAM" id="MobiDB-lite"/>
    </source>
</evidence>
<evidence type="ECO:0000256" key="2">
    <source>
        <dbReference type="ARBA" id="ARBA00020675"/>
    </source>
</evidence>
<reference evidence="12 13" key="2">
    <citation type="submission" date="2020-03" db="EMBL/GenBank/DDBJ databases">
        <title>Chryseoglobus sp. isolated from a deep-sea seamount.</title>
        <authorList>
            <person name="Zhang D.-C."/>
        </authorList>
    </citation>
    <scope>NUCLEOTIDE SEQUENCE [LARGE SCALE GENOMIC DNA]</scope>
    <source>
        <strain evidence="12 13">KN1116</strain>
    </source>
</reference>
<dbReference type="InterPro" id="IPR044145">
    <property type="entry name" value="IF2_II"/>
</dbReference>
<dbReference type="CDD" id="cd03702">
    <property type="entry name" value="IF2_mtIF2_II"/>
    <property type="match status" value="1"/>
</dbReference>
<name>A0A9E5JQU0_9MICO</name>
<feature type="compositionally biased region" description="Gly residues" evidence="10">
    <location>
        <begin position="10"/>
        <end position="20"/>
    </location>
</feature>
<sequence>PRPGAPRPEGGPGRPGGGRGNAPFQTRQGGPGRPGGAGGPGGAPGGFRPGGGFSGPRPGGGGRGRGPGGGTAGAFGRGGGKSRARKSKRTKRQEFEMREAPSVGGVSVPRGDGKKVIRLRQGASISDFADKLEQVSGMSVPPGNLVTVLFHLGEMATATESLDGGTFQILGEELGWKIEIVSPEDEDKELLEAFDIDLEQADDEEDLVIRPPVVTVMGHVDHGKTKLLDAIREANVVAGESGGITQHIGAYQVWTEHEEIERAITFIDTPGHEAFTAMRARGAQVTDVAILVVAADDGIMPQTVEALNHAQAANVPIVVAVNKIDSEGANPAKVRQQLTEYGLIAEEYGGDTMFMDVSALKNIGITELLDAVLLTADAGLDLRANPQRDARGVAIEAKLDKGRGSVATVLIQAGTLRVGDPIVAGTAYGRVRAMTDENGEKVDEAYPSRPVQVQGLSSVPRAGDTFIVTEDDRTARQIAEKREAAERNALLAKARKRISLEDFTKALEDGKVESLNLIIKGDVSGAVEALEEALLKIEVDESVQLRIIHRGVGAVTESDVNLATIDNAIIVGFNVRPDTKARERAQREGVDIRFYSVIYAALEEIEGSLKGMLKPEFEEVQSGVAEIREIFRSSKFGNIAGVIVRSGTITRNAKARVIRDGVVVGDALAIESLRRFKDDVTEVRTDFEAGIGLGKFNDIQIGDEIETIEMKEKPRE</sequence>
<evidence type="ECO:0000256" key="6">
    <source>
        <dbReference type="ARBA" id="ARBA00023134"/>
    </source>
</evidence>
<feature type="region of interest" description="Disordered" evidence="10">
    <location>
        <begin position="1"/>
        <end position="109"/>
    </location>
</feature>
<evidence type="ECO:0000256" key="7">
    <source>
        <dbReference type="ARBA" id="ARBA00025162"/>
    </source>
</evidence>
<gene>
    <name evidence="12" type="primary">infB</name>
    <name evidence="12" type="ORF">FK219_012205</name>
</gene>
<dbReference type="GO" id="GO:0003743">
    <property type="term" value="F:translation initiation factor activity"/>
    <property type="evidence" value="ECO:0007669"/>
    <property type="project" value="UniProtKB-UniRule"/>
</dbReference>
<dbReference type="Pfam" id="PF22042">
    <property type="entry name" value="EF-G_D2"/>
    <property type="match status" value="1"/>
</dbReference>
<dbReference type="CDD" id="cd03692">
    <property type="entry name" value="mtIF2_IVc"/>
    <property type="match status" value="1"/>
</dbReference>
<evidence type="ECO:0000256" key="9">
    <source>
        <dbReference type="RuleBase" id="RU000644"/>
    </source>
</evidence>
<protein>
    <recommendedName>
        <fullName evidence="2 8">Translation initiation factor IF-2</fullName>
    </recommendedName>
</protein>
<comment type="function">
    <text evidence="7 9">One of the essential components for the initiation of protein synthesis. Protects formylmethionyl-tRNA from spontaneous hydrolysis and promotes its binding to the 30S ribosomal subunits. Also involved in the hydrolysis of GTP during the formation of the 70S ribosomal complex.</text>
</comment>
<dbReference type="Pfam" id="PF11987">
    <property type="entry name" value="IF-2"/>
    <property type="match status" value="1"/>
</dbReference>
<dbReference type="Pfam" id="PF00009">
    <property type="entry name" value="GTP_EFTU"/>
    <property type="match status" value="1"/>
</dbReference>
<evidence type="ECO:0000256" key="5">
    <source>
        <dbReference type="ARBA" id="ARBA00022917"/>
    </source>
</evidence>
<dbReference type="CDD" id="cd01887">
    <property type="entry name" value="IF2_eIF5B"/>
    <property type="match status" value="1"/>
</dbReference>
<dbReference type="PANTHER" id="PTHR43381">
    <property type="entry name" value="TRANSLATION INITIATION FACTOR IF-2-RELATED"/>
    <property type="match status" value="1"/>
</dbReference>
<evidence type="ECO:0000259" key="11">
    <source>
        <dbReference type="PROSITE" id="PS51722"/>
    </source>
</evidence>
<dbReference type="HAMAP" id="MF_00100_B">
    <property type="entry name" value="IF_2_B"/>
    <property type="match status" value="1"/>
</dbReference>
<dbReference type="NCBIfam" id="TIGR00487">
    <property type="entry name" value="IF-2"/>
    <property type="match status" value="1"/>
</dbReference>
<dbReference type="SUPFAM" id="SSF52540">
    <property type="entry name" value="P-loop containing nucleoside triphosphate hydrolases"/>
    <property type="match status" value="1"/>
</dbReference>
<evidence type="ECO:0000313" key="13">
    <source>
        <dbReference type="Proteomes" id="UP000818266"/>
    </source>
</evidence>
<dbReference type="FunFam" id="2.40.30.10:FF:000008">
    <property type="entry name" value="Translation initiation factor IF-2"/>
    <property type="match status" value="1"/>
</dbReference>
<dbReference type="SUPFAM" id="SSF52156">
    <property type="entry name" value="Initiation factor IF2/eIF5b, domain 3"/>
    <property type="match status" value="1"/>
</dbReference>
<organism evidence="12 13">
    <name type="scientific">Microcella pacifica</name>
    <dbReference type="NCBI Taxonomy" id="2591847"/>
    <lineage>
        <taxon>Bacteria</taxon>
        <taxon>Bacillati</taxon>
        <taxon>Actinomycetota</taxon>
        <taxon>Actinomycetes</taxon>
        <taxon>Micrococcales</taxon>
        <taxon>Microbacteriaceae</taxon>
        <taxon>Microcella</taxon>
    </lineage>
</organism>
<feature type="compositionally biased region" description="Basic residues" evidence="10">
    <location>
        <begin position="80"/>
        <end position="91"/>
    </location>
</feature>
<evidence type="ECO:0000256" key="4">
    <source>
        <dbReference type="ARBA" id="ARBA00022741"/>
    </source>
</evidence>
<dbReference type="OrthoDB" id="9811804at2"/>
<dbReference type="Gene3D" id="3.40.50.300">
    <property type="entry name" value="P-loop containing nucleotide triphosphate hydrolases"/>
    <property type="match status" value="1"/>
</dbReference>
<dbReference type="InterPro" id="IPR000795">
    <property type="entry name" value="T_Tr_GTP-bd_dom"/>
</dbReference>
<evidence type="ECO:0000256" key="8">
    <source>
        <dbReference type="NCBIfam" id="TIGR00487"/>
    </source>
</evidence>
<dbReference type="GO" id="GO:0005525">
    <property type="term" value="F:GTP binding"/>
    <property type="evidence" value="ECO:0007669"/>
    <property type="project" value="UniProtKB-KW"/>
</dbReference>
<proteinExistence type="inferred from homology"/>
<dbReference type="Proteomes" id="UP000818266">
    <property type="component" value="Unassembled WGS sequence"/>
</dbReference>
<dbReference type="PROSITE" id="PS51722">
    <property type="entry name" value="G_TR_2"/>
    <property type="match status" value="1"/>
</dbReference>
<dbReference type="GO" id="GO:0003924">
    <property type="term" value="F:GTPase activity"/>
    <property type="evidence" value="ECO:0007669"/>
    <property type="project" value="InterPro"/>
</dbReference>
<dbReference type="InterPro" id="IPR053905">
    <property type="entry name" value="EF-G-like_DII"/>
</dbReference>
<dbReference type="PANTHER" id="PTHR43381:SF5">
    <property type="entry name" value="TR-TYPE G DOMAIN-CONTAINING PROTEIN"/>
    <property type="match status" value="1"/>
</dbReference>